<evidence type="ECO:0000313" key="3">
    <source>
        <dbReference type="Proteomes" id="UP001597097"/>
    </source>
</evidence>
<dbReference type="InterPro" id="IPR023393">
    <property type="entry name" value="START-like_dom_sf"/>
</dbReference>
<accession>A0ABW4G4T9</accession>
<evidence type="ECO:0000256" key="1">
    <source>
        <dbReference type="SAM" id="Phobius"/>
    </source>
</evidence>
<evidence type="ECO:0000313" key="2">
    <source>
        <dbReference type="EMBL" id="MFD1537760.1"/>
    </source>
</evidence>
<keyword evidence="3" id="KW-1185">Reference proteome</keyword>
<comment type="caution">
    <text evidence="2">The sequence shown here is derived from an EMBL/GenBank/DDBJ whole genome shotgun (WGS) entry which is preliminary data.</text>
</comment>
<dbReference type="PANTHER" id="PTHR38588">
    <property type="entry name" value="BLL0334 PROTEIN"/>
    <property type="match status" value="1"/>
</dbReference>
<sequence length="288" mass="29561">MKVAGSAMIGVERHRVWDALQDPAVLVRTIPGCERLEETGPDTYRMTVTAGVASIKGVYQGEVSLAEPSAPESFVLRARGQGAPGTVEATVLVRLSEVDEGTRVDYDADAVIGGMIGGVGQRMLGSVAKRTAGEFFAAVEDHLRAPEDEYAVRGGVPAAGEAGARTAADRGAGQAAARSGAGQGAMVRSGAGQGAVAEGEAERGVAVDELAARRAAVARAAGEAAGAEGRRAPAVYERPSAGYERSPRSHTETRPWVMLASFGMGAGIALTGVAVGWLLGRTGRRPRP</sequence>
<protein>
    <submittedName>
        <fullName evidence="2">Carbon monoxide dehydrogenase subunit G</fullName>
    </submittedName>
</protein>
<feature type="transmembrane region" description="Helical" evidence="1">
    <location>
        <begin position="256"/>
        <end position="279"/>
    </location>
</feature>
<dbReference type="Gene3D" id="3.30.530.20">
    <property type="match status" value="1"/>
</dbReference>
<reference evidence="3" key="1">
    <citation type="journal article" date="2019" name="Int. J. Syst. Evol. Microbiol.">
        <title>The Global Catalogue of Microorganisms (GCM) 10K type strain sequencing project: providing services to taxonomists for standard genome sequencing and annotation.</title>
        <authorList>
            <consortium name="The Broad Institute Genomics Platform"/>
            <consortium name="The Broad Institute Genome Sequencing Center for Infectious Disease"/>
            <person name="Wu L."/>
            <person name="Ma J."/>
        </authorList>
    </citation>
    <scope>NUCLEOTIDE SEQUENCE [LARGE SCALE GENOMIC DNA]</scope>
    <source>
        <strain evidence="3">CGMCC 1.15399</strain>
    </source>
</reference>
<keyword evidence="1" id="KW-1133">Transmembrane helix</keyword>
<dbReference type="RefSeq" id="WP_308127471.1">
    <property type="nucleotide sequence ID" value="NZ_JAHKRM010000040.1"/>
</dbReference>
<dbReference type="SUPFAM" id="SSF55961">
    <property type="entry name" value="Bet v1-like"/>
    <property type="match status" value="1"/>
</dbReference>
<proteinExistence type="predicted"/>
<dbReference type="PANTHER" id="PTHR38588:SF1">
    <property type="entry name" value="BLL0334 PROTEIN"/>
    <property type="match status" value="1"/>
</dbReference>
<name>A0ABW4G4T9_9ACTN</name>
<dbReference type="EMBL" id="JBHUCM010000012">
    <property type="protein sequence ID" value="MFD1537760.1"/>
    <property type="molecule type" value="Genomic_DNA"/>
</dbReference>
<dbReference type="Proteomes" id="UP001597097">
    <property type="component" value="Unassembled WGS sequence"/>
</dbReference>
<dbReference type="CDD" id="cd05018">
    <property type="entry name" value="CoxG"/>
    <property type="match status" value="1"/>
</dbReference>
<keyword evidence="1" id="KW-0812">Transmembrane</keyword>
<gene>
    <name evidence="2" type="ORF">ACFSJ0_11980</name>
</gene>
<keyword evidence="1" id="KW-0472">Membrane</keyword>
<dbReference type="Pfam" id="PF06240">
    <property type="entry name" value="COXG"/>
    <property type="match status" value="1"/>
</dbReference>
<dbReference type="InterPro" id="IPR010419">
    <property type="entry name" value="CO_DH_gsu"/>
</dbReference>
<organism evidence="2 3">
    <name type="scientific">Nonomuraea guangzhouensis</name>
    <dbReference type="NCBI Taxonomy" id="1291555"/>
    <lineage>
        <taxon>Bacteria</taxon>
        <taxon>Bacillati</taxon>
        <taxon>Actinomycetota</taxon>
        <taxon>Actinomycetes</taxon>
        <taxon>Streptosporangiales</taxon>
        <taxon>Streptosporangiaceae</taxon>
        <taxon>Nonomuraea</taxon>
    </lineage>
</organism>